<dbReference type="GO" id="GO:0006559">
    <property type="term" value="P:L-phenylalanine catabolic process"/>
    <property type="evidence" value="ECO:0007669"/>
    <property type="project" value="TreeGrafter"/>
</dbReference>
<name>A0A350NZZ6_9ALTE</name>
<dbReference type="Proteomes" id="UP000263517">
    <property type="component" value="Unassembled WGS sequence"/>
</dbReference>
<dbReference type="PROSITE" id="PS50405">
    <property type="entry name" value="GST_CTER"/>
    <property type="match status" value="1"/>
</dbReference>
<gene>
    <name evidence="2" type="ORF">DCW74_02630</name>
</gene>
<evidence type="ECO:0000313" key="3">
    <source>
        <dbReference type="Proteomes" id="UP000263517"/>
    </source>
</evidence>
<dbReference type="InterPro" id="IPR036282">
    <property type="entry name" value="Glutathione-S-Trfase_C_sf"/>
</dbReference>
<dbReference type="GO" id="GO:0016034">
    <property type="term" value="F:maleylacetoacetate isomerase activity"/>
    <property type="evidence" value="ECO:0007669"/>
    <property type="project" value="TreeGrafter"/>
</dbReference>
<keyword evidence="2" id="KW-0413">Isomerase</keyword>
<dbReference type="AlphaFoldDB" id="A0A350NZZ6"/>
<sequence>TQAGKFCFDFDVTLADICLVPQVYNAQRFNVDMSRYPLISKIAKNCNELDAFERAKPENQIDAT</sequence>
<evidence type="ECO:0000313" key="2">
    <source>
        <dbReference type="EMBL" id="HAW74613.1"/>
    </source>
</evidence>
<comment type="caution">
    <text evidence="2">The sequence shown here is derived from an EMBL/GenBank/DDBJ whole genome shotgun (WGS) entry which is preliminary data.</text>
</comment>
<dbReference type="Gene3D" id="1.20.1050.10">
    <property type="match status" value="1"/>
</dbReference>
<dbReference type="SUPFAM" id="SSF47616">
    <property type="entry name" value="GST C-terminal domain-like"/>
    <property type="match status" value="1"/>
</dbReference>
<dbReference type="PANTHER" id="PTHR42673:SF4">
    <property type="entry name" value="MALEYLACETOACETATE ISOMERASE"/>
    <property type="match status" value="1"/>
</dbReference>
<organism evidence="2 3">
    <name type="scientific">Alteromonas australica</name>
    <dbReference type="NCBI Taxonomy" id="589873"/>
    <lineage>
        <taxon>Bacteria</taxon>
        <taxon>Pseudomonadati</taxon>
        <taxon>Pseudomonadota</taxon>
        <taxon>Gammaproteobacteria</taxon>
        <taxon>Alteromonadales</taxon>
        <taxon>Alteromonadaceae</taxon>
        <taxon>Alteromonas/Salinimonas group</taxon>
        <taxon>Alteromonas</taxon>
    </lineage>
</organism>
<evidence type="ECO:0000259" key="1">
    <source>
        <dbReference type="PROSITE" id="PS50405"/>
    </source>
</evidence>
<feature type="domain" description="GST C-terminal" evidence="1">
    <location>
        <begin position="1"/>
        <end position="64"/>
    </location>
</feature>
<protein>
    <submittedName>
        <fullName evidence="2">Maleylacetoacetate isomerase</fullName>
    </submittedName>
</protein>
<proteinExistence type="predicted"/>
<accession>A0A350NZZ6</accession>
<dbReference type="EMBL" id="DNAN01000092">
    <property type="protein sequence ID" value="HAW74613.1"/>
    <property type="molecule type" value="Genomic_DNA"/>
</dbReference>
<feature type="non-terminal residue" evidence="2">
    <location>
        <position position="1"/>
    </location>
</feature>
<reference evidence="2 3" key="1">
    <citation type="journal article" date="2018" name="Nat. Biotechnol.">
        <title>A standardized bacterial taxonomy based on genome phylogeny substantially revises the tree of life.</title>
        <authorList>
            <person name="Parks D.H."/>
            <person name="Chuvochina M."/>
            <person name="Waite D.W."/>
            <person name="Rinke C."/>
            <person name="Skarshewski A."/>
            <person name="Chaumeil P.A."/>
            <person name="Hugenholtz P."/>
        </authorList>
    </citation>
    <scope>NUCLEOTIDE SEQUENCE [LARGE SCALE GENOMIC DNA]</scope>
    <source>
        <strain evidence="2">UBA11978</strain>
    </source>
</reference>
<dbReference type="InterPro" id="IPR010987">
    <property type="entry name" value="Glutathione-S-Trfase_C-like"/>
</dbReference>
<dbReference type="PANTHER" id="PTHR42673">
    <property type="entry name" value="MALEYLACETOACETATE ISOMERASE"/>
    <property type="match status" value="1"/>
</dbReference>
<dbReference type="GO" id="GO:0004364">
    <property type="term" value="F:glutathione transferase activity"/>
    <property type="evidence" value="ECO:0007669"/>
    <property type="project" value="TreeGrafter"/>
</dbReference>
<dbReference type="GO" id="GO:0006749">
    <property type="term" value="P:glutathione metabolic process"/>
    <property type="evidence" value="ECO:0007669"/>
    <property type="project" value="TreeGrafter"/>
</dbReference>